<dbReference type="InterPro" id="IPR013688">
    <property type="entry name" value="GBS_Bsp-like"/>
</dbReference>
<dbReference type="Gene3D" id="2.60.40.3760">
    <property type="match status" value="2"/>
</dbReference>
<accession>A0A410WTI7</accession>
<dbReference type="Proteomes" id="UP001527202">
    <property type="component" value="Unassembled WGS sequence"/>
</dbReference>
<evidence type="ECO:0000256" key="1">
    <source>
        <dbReference type="SAM" id="SignalP"/>
    </source>
</evidence>
<reference evidence="2 5" key="2">
    <citation type="submission" date="2022-05" db="EMBL/GenBank/DDBJ databases">
        <title>Genome Sequencing of Bee-Associated Microbes.</title>
        <authorList>
            <person name="Dunlap C."/>
        </authorList>
    </citation>
    <scope>NUCLEOTIDE SEQUENCE [LARGE SCALE GENOMIC DNA]</scope>
    <source>
        <strain evidence="2 5">NRRL B-23120</strain>
    </source>
</reference>
<keyword evidence="1" id="KW-0732">Signal</keyword>
<dbReference type="OrthoDB" id="9763643at2"/>
<dbReference type="EMBL" id="CP026520">
    <property type="protein sequence ID" value="QAV17806.1"/>
    <property type="molecule type" value="Genomic_DNA"/>
</dbReference>
<gene>
    <name evidence="2" type="ORF">M5X16_16825</name>
    <name evidence="3" type="ORF">PC41400_09080</name>
</gene>
<dbReference type="Pfam" id="PF08481">
    <property type="entry name" value="GBS_Bsp-like"/>
    <property type="match status" value="2"/>
</dbReference>
<proteinExistence type="predicted"/>
<sequence>MTKLFKILSTICGVILLLMIMPSNTSAQAENIVEAPSRAYLFNGSYEIKVLNSNATRVRFPTWTLENGYDDLIWYEGEKMEGNNWRVKIPLSDHNNETGSYVTHIYLTDSTGKENILVEKVVTIAEDPEPVIEYPTTVDISKGYYEIYVSNVFASKVAFPTWTESDDQDDIIWHKGIPMGEGKWKVVIPFVKHNSEAGKYITHIYKYNDKDEQKFVGGGVTEVTGMVSYTKYIYDANGNLIRKQFTWKEYK</sequence>
<evidence type="ECO:0000313" key="4">
    <source>
        <dbReference type="Proteomes" id="UP000288943"/>
    </source>
</evidence>
<feature type="signal peptide" evidence="1">
    <location>
        <begin position="1"/>
        <end position="29"/>
    </location>
</feature>
<protein>
    <submittedName>
        <fullName evidence="2">GBS Bsp-like repeat-containing protein</fullName>
    </submittedName>
</protein>
<evidence type="ECO:0000313" key="2">
    <source>
        <dbReference type="EMBL" id="MCY9597427.1"/>
    </source>
</evidence>
<organism evidence="3 4">
    <name type="scientific">Paenibacillus chitinolyticus</name>
    <dbReference type="NCBI Taxonomy" id="79263"/>
    <lineage>
        <taxon>Bacteria</taxon>
        <taxon>Bacillati</taxon>
        <taxon>Bacillota</taxon>
        <taxon>Bacilli</taxon>
        <taxon>Bacillales</taxon>
        <taxon>Paenibacillaceae</taxon>
        <taxon>Paenibacillus</taxon>
    </lineage>
</organism>
<name>A0A410WTI7_9BACL</name>
<feature type="chain" id="PRO_5038466994" evidence="1">
    <location>
        <begin position="30"/>
        <end position="251"/>
    </location>
</feature>
<dbReference type="AlphaFoldDB" id="A0A410WTI7"/>
<evidence type="ECO:0000313" key="3">
    <source>
        <dbReference type="EMBL" id="QAV17806.1"/>
    </source>
</evidence>
<evidence type="ECO:0000313" key="5">
    <source>
        <dbReference type="Proteomes" id="UP001527202"/>
    </source>
</evidence>
<dbReference type="RefSeq" id="WP_053228736.1">
    <property type="nucleotide sequence ID" value="NZ_CP026520.1"/>
</dbReference>
<reference evidence="3 4" key="1">
    <citation type="submission" date="2018-01" db="EMBL/GenBank/DDBJ databases">
        <title>The whole genome sequencing and assembly of Paenibacillus chitinolyticus KCCM 41400 strain.</title>
        <authorList>
            <person name="Kim J.-Y."/>
            <person name="Park M.-K."/>
            <person name="Lee Y.-J."/>
            <person name="Yi H."/>
            <person name="Bahn Y.-S."/>
            <person name="Kim J.F."/>
            <person name="Lee D.-W."/>
        </authorList>
    </citation>
    <scope>NUCLEOTIDE SEQUENCE [LARGE SCALE GENOMIC DNA]</scope>
    <source>
        <strain evidence="3 4">KCCM 41400</strain>
    </source>
</reference>
<keyword evidence="5" id="KW-1185">Reference proteome</keyword>
<dbReference type="GeneID" id="95374960"/>
<dbReference type="Proteomes" id="UP000288943">
    <property type="component" value="Chromosome"/>
</dbReference>
<dbReference type="EMBL" id="JAMDMJ010000021">
    <property type="protein sequence ID" value="MCY9597427.1"/>
    <property type="molecule type" value="Genomic_DNA"/>
</dbReference>
<dbReference type="KEGG" id="pchi:PC41400_09080"/>